<evidence type="ECO:0000313" key="2">
    <source>
        <dbReference type="EMBL" id="MDN4516395.1"/>
    </source>
</evidence>
<feature type="non-terminal residue" evidence="2">
    <location>
        <position position="1"/>
    </location>
</feature>
<evidence type="ECO:0000259" key="1">
    <source>
        <dbReference type="Pfam" id="PF13276"/>
    </source>
</evidence>
<name>A0ABT8H778_MYCAO</name>
<proteinExistence type="predicted"/>
<feature type="domain" description="HTH-like" evidence="1">
    <location>
        <begin position="3"/>
        <end position="31"/>
    </location>
</feature>
<dbReference type="InterPro" id="IPR025948">
    <property type="entry name" value="HTH-like_dom"/>
</dbReference>
<dbReference type="EMBL" id="JAUHTC010000006">
    <property type="protein sequence ID" value="MDN4516395.1"/>
    <property type="molecule type" value="Genomic_DNA"/>
</dbReference>
<keyword evidence="3" id="KW-1185">Reference proteome</keyword>
<evidence type="ECO:0000313" key="3">
    <source>
        <dbReference type="Proteomes" id="UP001172687"/>
    </source>
</evidence>
<gene>
    <name evidence="2" type="ORF">QYF68_00960</name>
</gene>
<reference evidence="2" key="1">
    <citation type="submission" date="2023-07" db="EMBL/GenBank/DDBJ databases">
        <title>Degradation of tert-butanol by M. austroafricanum TBA100.</title>
        <authorList>
            <person name="Helbich S."/>
            <person name="Vainshtein Y."/>
        </authorList>
    </citation>
    <scope>NUCLEOTIDE SEQUENCE</scope>
    <source>
        <strain evidence="2">TBA100</strain>
    </source>
</reference>
<protein>
    <recommendedName>
        <fullName evidence="1">HTH-like domain-containing protein</fullName>
    </recommendedName>
</protein>
<organism evidence="2 3">
    <name type="scientific">Mycolicibacterium austroafricanum</name>
    <name type="common">Mycobacterium austroafricanum</name>
    <dbReference type="NCBI Taxonomy" id="39687"/>
    <lineage>
        <taxon>Bacteria</taxon>
        <taxon>Bacillati</taxon>
        <taxon>Actinomycetota</taxon>
        <taxon>Actinomycetes</taxon>
        <taxon>Mycobacteriales</taxon>
        <taxon>Mycobacteriaceae</taxon>
        <taxon>Mycolicibacterium</taxon>
    </lineage>
</organism>
<dbReference type="Proteomes" id="UP001172687">
    <property type="component" value="Unassembled WGS sequence"/>
</dbReference>
<accession>A0ABT8H778</accession>
<sequence length="61" mass="6326">TARRAGHDVGRDQVARLMRAAGIEGVCRGKRVRTTKADPGAGVASSRVVYESDLISGTGVS</sequence>
<comment type="caution">
    <text evidence="2">The sequence shown here is derived from an EMBL/GenBank/DDBJ whole genome shotgun (WGS) entry which is preliminary data.</text>
</comment>
<dbReference type="Pfam" id="PF13276">
    <property type="entry name" value="HTH_21"/>
    <property type="match status" value="1"/>
</dbReference>